<dbReference type="STRING" id="1469647.BC351_18410"/>
<dbReference type="RefSeq" id="WP_079409921.1">
    <property type="nucleotide sequence ID" value="NZ_MBTG01000004.1"/>
</dbReference>
<feature type="domain" description="Immunity MXAN-0049 protein" evidence="1">
    <location>
        <begin position="91"/>
        <end position="172"/>
    </location>
</feature>
<dbReference type="EMBL" id="MBTG01000004">
    <property type="protein sequence ID" value="OPH60462.1"/>
    <property type="molecule type" value="Genomic_DNA"/>
</dbReference>
<dbReference type="Pfam" id="PF07791">
    <property type="entry name" value="Imm11"/>
    <property type="match status" value="1"/>
</dbReference>
<dbReference type="Proteomes" id="UP000190626">
    <property type="component" value="Unassembled WGS sequence"/>
</dbReference>
<proteinExistence type="predicted"/>
<keyword evidence="3" id="KW-1185">Reference proteome</keyword>
<dbReference type="InterPro" id="IPR012433">
    <property type="entry name" value="Imm11"/>
</dbReference>
<evidence type="ECO:0000313" key="2">
    <source>
        <dbReference type="EMBL" id="OPH60462.1"/>
    </source>
</evidence>
<protein>
    <recommendedName>
        <fullName evidence="1">Immunity MXAN-0049 protein domain-containing protein</fullName>
    </recommendedName>
</protein>
<gene>
    <name evidence="2" type="ORF">BC351_18410</name>
</gene>
<dbReference type="OrthoDB" id="2875619at2"/>
<reference evidence="3" key="1">
    <citation type="submission" date="2016-07" db="EMBL/GenBank/DDBJ databases">
        <authorList>
            <person name="Florea S."/>
            <person name="Webb J.S."/>
            <person name="Jaromczyk J."/>
            <person name="Schardl C.L."/>
        </authorList>
    </citation>
    <scope>NUCLEOTIDE SEQUENCE [LARGE SCALE GENOMIC DNA]</scope>
    <source>
        <strain evidence="3">CY1</strain>
    </source>
</reference>
<name>A0A1V4HQE3_9BACL</name>
<comment type="caution">
    <text evidence="2">The sequence shown here is derived from an EMBL/GenBank/DDBJ whole genome shotgun (WGS) entry which is preliminary data.</text>
</comment>
<sequence length="176" mass="20403">MKILKLSYDVENYEGFEVANGDWSIVDKIDGKPLIQEWSPIELKLFDEPQKLRSDIPYFVGAPVFSKKAVELLGSLINNSVEILPIKFDREEYYIINVVNLLNCIDFEKSEVVKFRSGRIMKFKKYEFIADVVSNEHIFKIAEMPQHSVFVSEEFRNVVLASNLSGILFEEVWSNN</sequence>
<accession>A0A1V4HQE3</accession>
<organism evidence="2 3">
    <name type="scientific">Paenibacillus ferrarius</name>
    <dbReference type="NCBI Taxonomy" id="1469647"/>
    <lineage>
        <taxon>Bacteria</taxon>
        <taxon>Bacillati</taxon>
        <taxon>Bacillota</taxon>
        <taxon>Bacilli</taxon>
        <taxon>Bacillales</taxon>
        <taxon>Paenibacillaceae</taxon>
        <taxon>Paenibacillus</taxon>
    </lineage>
</organism>
<evidence type="ECO:0000259" key="1">
    <source>
        <dbReference type="Pfam" id="PF07791"/>
    </source>
</evidence>
<evidence type="ECO:0000313" key="3">
    <source>
        <dbReference type="Proteomes" id="UP000190626"/>
    </source>
</evidence>
<dbReference type="AlphaFoldDB" id="A0A1V4HQE3"/>